<dbReference type="RefSeq" id="WP_377601275.1">
    <property type="nucleotide sequence ID" value="NZ_JBHUME010000005.1"/>
</dbReference>
<evidence type="ECO:0000313" key="8">
    <source>
        <dbReference type="Proteomes" id="UP001597541"/>
    </source>
</evidence>
<dbReference type="Gene3D" id="3.40.50.2300">
    <property type="match status" value="1"/>
</dbReference>
<dbReference type="PROSITE" id="PS50110">
    <property type="entry name" value="RESPONSE_REGULATORY"/>
    <property type="match status" value="1"/>
</dbReference>
<dbReference type="PRINTS" id="PR00032">
    <property type="entry name" value="HTHARAC"/>
</dbReference>
<dbReference type="InterPro" id="IPR011006">
    <property type="entry name" value="CheY-like_superfamily"/>
</dbReference>
<dbReference type="PROSITE" id="PS01124">
    <property type="entry name" value="HTH_ARAC_FAMILY_2"/>
    <property type="match status" value="1"/>
</dbReference>
<dbReference type="CDD" id="cd17536">
    <property type="entry name" value="REC_YesN-like"/>
    <property type="match status" value="1"/>
</dbReference>
<comment type="caution">
    <text evidence="7">The sequence shown here is derived from an EMBL/GenBank/DDBJ whole genome shotgun (WGS) entry which is preliminary data.</text>
</comment>
<dbReference type="InterPro" id="IPR001789">
    <property type="entry name" value="Sig_transdc_resp-reg_receiver"/>
</dbReference>
<dbReference type="Pfam" id="PF00072">
    <property type="entry name" value="Response_reg"/>
    <property type="match status" value="1"/>
</dbReference>
<dbReference type="InterPro" id="IPR018062">
    <property type="entry name" value="HTH_AraC-typ_CS"/>
</dbReference>
<gene>
    <name evidence="7" type="ORF">ACFSUF_06455</name>
</gene>
<keyword evidence="4" id="KW-0597">Phosphoprotein</keyword>
<keyword evidence="8" id="KW-1185">Reference proteome</keyword>
<dbReference type="PROSITE" id="PS00041">
    <property type="entry name" value="HTH_ARAC_FAMILY_1"/>
    <property type="match status" value="1"/>
</dbReference>
<evidence type="ECO:0000313" key="7">
    <source>
        <dbReference type="EMBL" id="MFD2612067.1"/>
    </source>
</evidence>
<dbReference type="EMBL" id="JBHUME010000005">
    <property type="protein sequence ID" value="MFD2612067.1"/>
    <property type="molecule type" value="Genomic_DNA"/>
</dbReference>
<keyword evidence="1" id="KW-0805">Transcription regulation</keyword>
<dbReference type="SUPFAM" id="SSF46689">
    <property type="entry name" value="Homeodomain-like"/>
    <property type="match status" value="2"/>
</dbReference>
<proteinExistence type="predicted"/>
<feature type="domain" description="Response regulatory" evidence="6">
    <location>
        <begin position="3"/>
        <end position="120"/>
    </location>
</feature>
<reference evidence="8" key="1">
    <citation type="journal article" date="2019" name="Int. J. Syst. Evol. Microbiol.">
        <title>The Global Catalogue of Microorganisms (GCM) 10K type strain sequencing project: providing services to taxonomists for standard genome sequencing and annotation.</title>
        <authorList>
            <consortium name="The Broad Institute Genomics Platform"/>
            <consortium name="The Broad Institute Genome Sequencing Center for Infectious Disease"/>
            <person name="Wu L."/>
            <person name="Ma J."/>
        </authorList>
    </citation>
    <scope>NUCLEOTIDE SEQUENCE [LARGE SCALE GENOMIC DNA]</scope>
    <source>
        <strain evidence="8">KCTC 3950</strain>
    </source>
</reference>
<keyword evidence="3" id="KW-0804">Transcription</keyword>
<protein>
    <submittedName>
        <fullName evidence="7">Helix-turn-helix domain-containing protein</fullName>
    </submittedName>
</protein>
<accession>A0ABW5PCM4</accession>
<evidence type="ECO:0000256" key="4">
    <source>
        <dbReference type="PROSITE-ProRule" id="PRU00169"/>
    </source>
</evidence>
<dbReference type="InterPro" id="IPR020449">
    <property type="entry name" value="Tscrpt_reg_AraC-type_HTH"/>
</dbReference>
<organism evidence="7 8">
    <name type="scientific">Paenibacillus gansuensis</name>
    <dbReference type="NCBI Taxonomy" id="306542"/>
    <lineage>
        <taxon>Bacteria</taxon>
        <taxon>Bacillati</taxon>
        <taxon>Bacillota</taxon>
        <taxon>Bacilli</taxon>
        <taxon>Bacillales</taxon>
        <taxon>Paenibacillaceae</taxon>
        <taxon>Paenibacillus</taxon>
    </lineage>
</organism>
<dbReference type="Pfam" id="PF12833">
    <property type="entry name" value="HTH_18"/>
    <property type="match status" value="1"/>
</dbReference>
<dbReference type="SMART" id="SM00342">
    <property type="entry name" value="HTH_ARAC"/>
    <property type="match status" value="1"/>
</dbReference>
<keyword evidence="2" id="KW-0238">DNA-binding</keyword>
<feature type="domain" description="HTH araC/xylS-type" evidence="5">
    <location>
        <begin position="439"/>
        <end position="537"/>
    </location>
</feature>
<dbReference type="InterPro" id="IPR009057">
    <property type="entry name" value="Homeodomain-like_sf"/>
</dbReference>
<dbReference type="SUPFAM" id="SSF52172">
    <property type="entry name" value="CheY-like"/>
    <property type="match status" value="1"/>
</dbReference>
<evidence type="ECO:0000259" key="6">
    <source>
        <dbReference type="PROSITE" id="PS50110"/>
    </source>
</evidence>
<dbReference type="PANTHER" id="PTHR43280">
    <property type="entry name" value="ARAC-FAMILY TRANSCRIPTIONAL REGULATOR"/>
    <property type="match status" value="1"/>
</dbReference>
<feature type="modified residue" description="4-aspartylphosphate" evidence="4">
    <location>
        <position position="55"/>
    </location>
</feature>
<dbReference type="InterPro" id="IPR018060">
    <property type="entry name" value="HTH_AraC"/>
</dbReference>
<name>A0ABW5PCM4_9BACL</name>
<dbReference type="Proteomes" id="UP001597541">
    <property type="component" value="Unassembled WGS sequence"/>
</dbReference>
<dbReference type="PANTHER" id="PTHR43280:SF2">
    <property type="entry name" value="HTH-TYPE TRANSCRIPTIONAL REGULATOR EXSA"/>
    <property type="match status" value="1"/>
</dbReference>
<evidence type="ECO:0000256" key="3">
    <source>
        <dbReference type="ARBA" id="ARBA00023163"/>
    </source>
</evidence>
<evidence type="ECO:0000259" key="5">
    <source>
        <dbReference type="PROSITE" id="PS01124"/>
    </source>
</evidence>
<dbReference type="Gene3D" id="1.10.10.60">
    <property type="entry name" value="Homeodomain-like"/>
    <property type="match status" value="2"/>
</dbReference>
<evidence type="ECO:0000256" key="2">
    <source>
        <dbReference type="ARBA" id="ARBA00023125"/>
    </source>
</evidence>
<dbReference type="SMART" id="SM00448">
    <property type="entry name" value="REC"/>
    <property type="match status" value="1"/>
</dbReference>
<sequence>MHNLLIVDDEMIAVQAIAKGMDWSDLPIGSIYEAYDFEEAAEILRSERIDVLITDIEMPGKNGLELLDFAHSLQPDIISIITTGHANFDYAHKAIQFGSLHYLLKPLDFRELKKLIAAAVTKIMEKKNVEQFYAAYDQFQKHRDQQLPLLRERFWQDLVNQRVMLTEERVEAAATLYDIPITAHTKVVPILISIEQWHKELNTRDEEIMEYALRNAAAEIILGSRSGQVLQERNGSNLVLVFTEGQYGPEQSFSGQLYAQCSTYIEKCAEYFHCSLSCYIGELSSLDELSAMFLRLVEHEKENVVLTNAVLFHSSSKTADTEGSASFLPDFERWITMLETGQKQPFVEQVCSWFDHSDADTITARRLKDFYNGYIRMFYQVISMKGLRPGNLAALDRMEKREACLKSVHLLKQWALQLADEYFCYQEQEHAPVHSSCVAEAIAYIEQHMDEELSREQIAGKVHLNSAYLSRLFKKETGLSLSDYIMKLRMEKAKELLREPRIKISQAASSVGYSHFSHFAKMFKRIIGQTPQEYRKGFMNHRDETTNKPSP</sequence>
<evidence type="ECO:0000256" key="1">
    <source>
        <dbReference type="ARBA" id="ARBA00023015"/>
    </source>
</evidence>